<dbReference type="SUPFAM" id="SSF160996">
    <property type="entry name" value="HI0933 insert domain-like"/>
    <property type="match status" value="1"/>
</dbReference>
<dbReference type="Proteomes" id="UP000029692">
    <property type="component" value="Unassembled WGS sequence"/>
</dbReference>
<dbReference type="PRINTS" id="PR00411">
    <property type="entry name" value="PNDRDTASEI"/>
</dbReference>
<dbReference type="PANTHER" id="PTHR42887">
    <property type="entry name" value="OS12G0638800 PROTEIN"/>
    <property type="match status" value="1"/>
</dbReference>
<feature type="domain" description="RsdA/BaiN/AoA(So)-like Rossmann fold-like" evidence="4">
    <location>
        <begin position="6"/>
        <end position="437"/>
    </location>
</feature>
<proteinExistence type="predicted"/>
<reference evidence="6 7" key="1">
    <citation type="submission" date="2014-05" db="EMBL/GenBank/DDBJ databases">
        <title>De novo Genome Sequence of Spirocheata sp.</title>
        <authorList>
            <person name="Shivani Y."/>
            <person name="Subhash Y."/>
            <person name="Tushar L."/>
            <person name="Sasikala C."/>
            <person name="Ramana C.V."/>
        </authorList>
    </citation>
    <scope>NUCLEOTIDE SEQUENCE [LARGE SCALE GENOMIC DNA]</scope>
    <source>
        <strain evidence="6 7">JC230</strain>
    </source>
</reference>
<dbReference type="OrthoDB" id="9773233at2"/>
<dbReference type="InterPro" id="IPR036188">
    <property type="entry name" value="FAD/NAD-bd_sf"/>
</dbReference>
<feature type="domain" description="RsdA/BaiN/AoA(So)-like insert" evidence="5">
    <location>
        <begin position="197"/>
        <end position="262"/>
    </location>
</feature>
<dbReference type="InterPro" id="IPR057661">
    <property type="entry name" value="RsdA/BaiN/AoA(So)_Rossmann"/>
</dbReference>
<evidence type="ECO:0008006" key="8">
    <source>
        <dbReference type="Google" id="ProtNLM"/>
    </source>
</evidence>
<feature type="domain" description="RsdA/BaiN/AoA(So)-like insert" evidence="5">
    <location>
        <begin position="289"/>
        <end position="384"/>
    </location>
</feature>
<comment type="caution">
    <text evidence="6">The sequence shown here is derived from an EMBL/GenBank/DDBJ whole genome shotgun (WGS) entry which is preliminary data.</text>
</comment>
<dbReference type="eggNOG" id="COG2081">
    <property type="taxonomic scope" value="Bacteria"/>
</dbReference>
<dbReference type="Pfam" id="PF22780">
    <property type="entry name" value="HI0933_like_1st"/>
    <property type="match status" value="2"/>
</dbReference>
<keyword evidence="7" id="KW-1185">Reference proteome</keyword>
<dbReference type="AlphaFoldDB" id="A0A098QUC4"/>
<evidence type="ECO:0000256" key="1">
    <source>
        <dbReference type="ARBA" id="ARBA00001974"/>
    </source>
</evidence>
<dbReference type="Pfam" id="PF03486">
    <property type="entry name" value="HI0933_like"/>
    <property type="match status" value="1"/>
</dbReference>
<name>A0A098QUC4_9SPIO</name>
<protein>
    <recommendedName>
        <fullName evidence="8">Flavoprotein</fullName>
    </recommendedName>
</protein>
<evidence type="ECO:0000313" key="6">
    <source>
        <dbReference type="EMBL" id="KGE71186.1"/>
    </source>
</evidence>
<dbReference type="Gene3D" id="2.40.30.10">
    <property type="entry name" value="Translation factors"/>
    <property type="match status" value="1"/>
</dbReference>
<dbReference type="RefSeq" id="WP_156104671.1">
    <property type="nucleotide sequence ID" value="NZ_JNUP01000067.1"/>
</dbReference>
<dbReference type="STRING" id="1480694.DC28_12010"/>
<keyword evidence="2" id="KW-0285">Flavoprotein</keyword>
<dbReference type="Gene3D" id="3.50.50.60">
    <property type="entry name" value="FAD/NAD(P)-binding domain"/>
    <property type="match status" value="1"/>
</dbReference>
<keyword evidence="3" id="KW-0274">FAD</keyword>
<evidence type="ECO:0000256" key="2">
    <source>
        <dbReference type="ARBA" id="ARBA00022630"/>
    </source>
</evidence>
<dbReference type="InterPro" id="IPR004792">
    <property type="entry name" value="BaiN-like"/>
</dbReference>
<dbReference type="InterPro" id="IPR023166">
    <property type="entry name" value="BaiN-like_dom_sf"/>
</dbReference>
<dbReference type="EMBL" id="JNUP01000067">
    <property type="protein sequence ID" value="KGE71186.1"/>
    <property type="molecule type" value="Genomic_DNA"/>
</dbReference>
<dbReference type="PRINTS" id="PR00368">
    <property type="entry name" value="FADPNR"/>
</dbReference>
<evidence type="ECO:0000259" key="4">
    <source>
        <dbReference type="Pfam" id="PF03486"/>
    </source>
</evidence>
<dbReference type="Gene3D" id="1.10.8.260">
    <property type="entry name" value="HI0933 insert domain-like"/>
    <property type="match status" value="1"/>
</dbReference>
<accession>A0A098QUC4</accession>
<dbReference type="PANTHER" id="PTHR42887:SF2">
    <property type="entry name" value="OS12G0638800 PROTEIN"/>
    <property type="match status" value="1"/>
</dbReference>
<gene>
    <name evidence="6" type="ORF">DC28_12010</name>
</gene>
<organism evidence="6 7">
    <name type="scientific">Spirochaeta lutea</name>
    <dbReference type="NCBI Taxonomy" id="1480694"/>
    <lineage>
        <taxon>Bacteria</taxon>
        <taxon>Pseudomonadati</taxon>
        <taxon>Spirochaetota</taxon>
        <taxon>Spirochaetia</taxon>
        <taxon>Spirochaetales</taxon>
        <taxon>Spirochaetaceae</taxon>
        <taxon>Spirochaeta</taxon>
    </lineage>
</organism>
<evidence type="ECO:0000313" key="7">
    <source>
        <dbReference type="Proteomes" id="UP000029692"/>
    </source>
</evidence>
<evidence type="ECO:0000259" key="5">
    <source>
        <dbReference type="Pfam" id="PF22780"/>
    </source>
</evidence>
<dbReference type="NCBIfam" id="TIGR00275">
    <property type="entry name" value="aminoacetone oxidase family FAD-binding enzyme"/>
    <property type="match status" value="1"/>
</dbReference>
<comment type="cofactor">
    <cofactor evidence="1">
        <name>FAD</name>
        <dbReference type="ChEBI" id="CHEBI:57692"/>
    </cofactor>
</comment>
<dbReference type="InterPro" id="IPR055178">
    <property type="entry name" value="RsdA/BaiN/AoA(So)-like_dom"/>
</dbReference>
<evidence type="ECO:0000256" key="3">
    <source>
        <dbReference type="ARBA" id="ARBA00022827"/>
    </source>
</evidence>
<dbReference type="SUPFAM" id="SSF51905">
    <property type="entry name" value="FAD/NAD(P)-binding domain"/>
    <property type="match status" value="1"/>
</dbReference>
<sequence length="443" mass="47488">MNTDFDCIVIGGGPAGMMAAARAGELGGRVLLLEKNRSLGRKLLLTGGGRCNVTNLQPDLHSLVGSYGRQGRRLYSVFAGFGPQDMLGFLRDSNVPTKVEAEGRAFPADDRADSVLNALVEYMKRSGVQVMTSTPVQGLQPPAKGSGLVVQCSGERQFYAPWVVLATGGFARPETGSTGDAIPWLEHLGHRIHHPEPILVPVTTRESWTADLMGISFPDAGLTVRGPDGRGLHTARGKLLFTHFGLSGPLILNASAEIKELAAQVREAAPLPKSLKAGGREAVESPQNGKTLYLELDLLPGEDWSRTDATLRQGCEQGGKRLVATVMAELLPPKVANRVCLQAGLPKDRRCSELSREERRRLAQGCHGLRLTYRGHLGADKAIVSRGGVDLEQVDFKTMESSVVPGLLLAGDILDFDRPSGGFSLQICWSTGWRAGERAAGMA</sequence>